<comment type="caution">
    <text evidence="2">The sequence shown here is derived from an EMBL/GenBank/DDBJ whole genome shotgun (WGS) entry which is preliminary data.</text>
</comment>
<name>A0A016W0I6_9BILA</name>
<dbReference type="Proteomes" id="UP000024635">
    <property type="component" value="Unassembled WGS sequence"/>
</dbReference>
<feature type="region of interest" description="Disordered" evidence="1">
    <location>
        <begin position="1"/>
        <end position="57"/>
    </location>
</feature>
<organism evidence="2 3">
    <name type="scientific">Ancylostoma ceylanicum</name>
    <dbReference type="NCBI Taxonomy" id="53326"/>
    <lineage>
        <taxon>Eukaryota</taxon>
        <taxon>Metazoa</taxon>
        <taxon>Ecdysozoa</taxon>
        <taxon>Nematoda</taxon>
        <taxon>Chromadorea</taxon>
        <taxon>Rhabditida</taxon>
        <taxon>Rhabditina</taxon>
        <taxon>Rhabditomorpha</taxon>
        <taxon>Strongyloidea</taxon>
        <taxon>Ancylostomatidae</taxon>
        <taxon>Ancylostomatinae</taxon>
        <taxon>Ancylostoma</taxon>
    </lineage>
</organism>
<proteinExistence type="predicted"/>
<evidence type="ECO:0000313" key="3">
    <source>
        <dbReference type="Proteomes" id="UP000024635"/>
    </source>
</evidence>
<reference evidence="3" key="1">
    <citation type="journal article" date="2015" name="Nat. Genet.">
        <title>The genome and transcriptome of the zoonotic hookworm Ancylostoma ceylanicum identify infection-specific gene families.</title>
        <authorList>
            <person name="Schwarz E.M."/>
            <person name="Hu Y."/>
            <person name="Antoshechkin I."/>
            <person name="Miller M.M."/>
            <person name="Sternberg P.W."/>
            <person name="Aroian R.V."/>
        </authorList>
    </citation>
    <scope>NUCLEOTIDE SEQUENCE</scope>
    <source>
        <strain evidence="3">HY135</strain>
    </source>
</reference>
<gene>
    <name evidence="2" type="primary">Acey_s0002.g582</name>
    <name evidence="2" type="ORF">Y032_0002g582</name>
</gene>
<dbReference type="AlphaFoldDB" id="A0A016W0I6"/>
<sequence length="94" mass="10513">MEDKNTTDPYSNGRLQKHYKNEFPGHVCASRASSRRAGRLRQDGSTRPHRTGTRPHPTHLVWLVVPLGHGFNRASVGQTSPVGLACFPPQRKQD</sequence>
<dbReference type="EMBL" id="JARK01001338">
    <property type="protein sequence ID" value="EYC33066.1"/>
    <property type="molecule type" value="Genomic_DNA"/>
</dbReference>
<feature type="compositionally biased region" description="Basic residues" evidence="1">
    <location>
        <begin position="47"/>
        <end position="57"/>
    </location>
</feature>
<evidence type="ECO:0000313" key="2">
    <source>
        <dbReference type="EMBL" id="EYC33066.1"/>
    </source>
</evidence>
<protein>
    <submittedName>
        <fullName evidence="2">Uncharacterized protein</fullName>
    </submittedName>
</protein>
<keyword evidence="3" id="KW-1185">Reference proteome</keyword>
<evidence type="ECO:0000256" key="1">
    <source>
        <dbReference type="SAM" id="MobiDB-lite"/>
    </source>
</evidence>
<accession>A0A016W0I6</accession>